<proteinExistence type="inferred from homology"/>
<dbReference type="Proteomes" id="UP000272942">
    <property type="component" value="Unassembled WGS sequence"/>
</dbReference>
<feature type="region of interest" description="Disordered" evidence="5">
    <location>
        <begin position="153"/>
        <end position="179"/>
    </location>
</feature>
<evidence type="ECO:0000313" key="6">
    <source>
        <dbReference type="EMBL" id="VDP82422.1"/>
    </source>
</evidence>
<dbReference type="EMBL" id="UZAN01045306">
    <property type="protein sequence ID" value="VDP82422.1"/>
    <property type="molecule type" value="Genomic_DNA"/>
</dbReference>
<dbReference type="AlphaFoldDB" id="A0A183ALW6"/>
<dbReference type="PANTHER" id="PTHR11088:SF89">
    <property type="entry name" value="TRNA DIMETHYLALLYLTRANSFERASE"/>
    <property type="match status" value="1"/>
</dbReference>
<evidence type="ECO:0000313" key="7">
    <source>
        <dbReference type="Proteomes" id="UP000272942"/>
    </source>
</evidence>
<dbReference type="Pfam" id="PF01715">
    <property type="entry name" value="IPPT"/>
    <property type="match status" value="1"/>
</dbReference>
<evidence type="ECO:0000256" key="5">
    <source>
        <dbReference type="SAM" id="MobiDB-lite"/>
    </source>
</evidence>
<feature type="compositionally biased region" description="Polar residues" evidence="5">
    <location>
        <begin position="153"/>
        <end position="164"/>
    </location>
</feature>
<dbReference type="GO" id="GO:0052381">
    <property type="term" value="F:tRNA dimethylallyltransferase activity"/>
    <property type="evidence" value="ECO:0007669"/>
    <property type="project" value="TreeGrafter"/>
</dbReference>
<dbReference type="Gene3D" id="3.40.50.300">
    <property type="entry name" value="P-loop containing nucleotide triphosphate hydrolases"/>
    <property type="match status" value="1"/>
</dbReference>
<keyword evidence="4" id="KW-0067">ATP-binding</keyword>
<accession>A0A183ALW6</accession>
<keyword evidence="7" id="KW-1185">Reference proteome</keyword>
<comment type="similarity">
    <text evidence="1">Belongs to the IPP transferase family.</text>
</comment>
<keyword evidence="2" id="KW-0808">Transferase</keyword>
<dbReference type="InterPro" id="IPR027417">
    <property type="entry name" value="P-loop_NTPase"/>
</dbReference>
<evidence type="ECO:0000256" key="1">
    <source>
        <dbReference type="ARBA" id="ARBA00005842"/>
    </source>
</evidence>
<dbReference type="Gene3D" id="1.10.20.140">
    <property type="match status" value="1"/>
</dbReference>
<name>A0A183ALW6_9TREM</name>
<evidence type="ECO:0000256" key="3">
    <source>
        <dbReference type="ARBA" id="ARBA00022741"/>
    </source>
</evidence>
<evidence type="ECO:0000256" key="4">
    <source>
        <dbReference type="ARBA" id="ARBA00022840"/>
    </source>
</evidence>
<evidence type="ECO:0000313" key="8">
    <source>
        <dbReference type="WBParaSite" id="ECPE_0000797201-mRNA-1"/>
    </source>
</evidence>
<sequence length="287" mass="32466">TVSSRTNGVVVTSDEANGIPHHLLGTFPASWAGRIDVRDYRDRCLPLIDTIRENKHIPILAGGTHYYLESVLWSDFSAGLNQTVSNNIELQTSVRSATHGVRRSSMESMVEPQQEDSNECYAQLKQINPSMAAKLHPNNVRKVRRALAEALMRQNSSEQVTTTEPIRARPDDGPPNRSYQPRYPGQTLIFWTDCDGEVLNTRLDQRVDSMIEAGLVHELDQFVTRFFSSYEDHGKYFAIHSLKIQCSSLAITNFVARFGIMLIMCWSFVPLHSESHGRFPFLIRSPS</sequence>
<keyword evidence="3" id="KW-0547">Nucleotide-binding</keyword>
<evidence type="ECO:0000256" key="2">
    <source>
        <dbReference type="ARBA" id="ARBA00022679"/>
    </source>
</evidence>
<protein>
    <submittedName>
        <fullName evidence="8">tRNA dimethylallyltransferase</fullName>
    </submittedName>
</protein>
<dbReference type="WBParaSite" id="ECPE_0000797201-mRNA-1">
    <property type="protein sequence ID" value="ECPE_0000797201-mRNA-1"/>
    <property type="gene ID" value="ECPE_0000797201"/>
</dbReference>
<dbReference type="InterPro" id="IPR039657">
    <property type="entry name" value="Dimethylallyltransferase"/>
</dbReference>
<dbReference type="GO" id="GO:0006400">
    <property type="term" value="P:tRNA modification"/>
    <property type="evidence" value="ECO:0007669"/>
    <property type="project" value="TreeGrafter"/>
</dbReference>
<reference evidence="6 7" key="2">
    <citation type="submission" date="2018-11" db="EMBL/GenBank/DDBJ databases">
        <authorList>
            <consortium name="Pathogen Informatics"/>
        </authorList>
    </citation>
    <scope>NUCLEOTIDE SEQUENCE [LARGE SCALE GENOMIC DNA]</scope>
    <source>
        <strain evidence="6 7">Egypt</strain>
    </source>
</reference>
<dbReference type="GO" id="GO:0005739">
    <property type="term" value="C:mitochondrion"/>
    <property type="evidence" value="ECO:0007669"/>
    <property type="project" value="TreeGrafter"/>
</dbReference>
<dbReference type="PANTHER" id="PTHR11088">
    <property type="entry name" value="TRNA DIMETHYLALLYLTRANSFERASE"/>
    <property type="match status" value="1"/>
</dbReference>
<dbReference type="OrthoDB" id="775260at2759"/>
<reference evidence="8" key="1">
    <citation type="submission" date="2016-06" db="UniProtKB">
        <authorList>
            <consortium name="WormBaseParasite"/>
        </authorList>
    </citation>
    <scope>IDENTIFICATION</scope>
</reference>
<gene>
    <name evidence="6" type="ORF">ECPE_LOCUS7950</name>
</gene>
<dbReference type="GO" id="GO:0005524">
    <property type="term" value="F:ATP binding"/>
    <property type="evidence" value="ECO:0007669"/>
    <property type="project" value="UniProtKB-KW"/>
</dbReference>
<organism evidence="8">
    <name type="scientific">Echinostoma caproni</name>
    <dbReference type="NCBI Taxonomy" id="27848"/>
    <lineage>
        <taxon>Eukaryota</taxon>
        <taxon>Metazoa</taxon>
        <taxon>Spiralia</taxon>
        <taxon>Lophotrochozoa</taxon>
        <taxon>Platyhelminthes</taxon>
        <taxon>Trematoda</taxon>
        <taxon>Digenea</taxon>
        <taxon>Plagiorchiida</taxon>
        <taxon>Echinostomata</taxon>
        <taxon>Echinostomatoidea</taxon>
        <taxon>Echinostomatidae</taxon>
        <taxon>Echinostoma</taxon>
    </lineage>
</organism>